<keyword evidence="2" id="KW-1185">Reference proteome</keyword>
<reference evidence="1 2" key="1">
    <citation type="submission" date="2019-03" db="EMBL/GenBank/DDBJ databases">
        <title>Genomic Encyclopedia of Type Strains, Phase IV (KMG-IV): sequencing the most valuable type-strain genomes for metagenomic binning, comparative biology and taxonomic classification.</title>
        <authorList>
            <person name="Goeker M."/>
        </authorList>
    </citation>
    <scope>NUCLEOTIDE SEQUENCE [LARGE SCALE GENOMIC DNA]</scope>
    <source>
        <strain evidence="1 2">DSM 19377</strain>
    </source>
</reference>
<dbReference type="InterPro" id="IPR016024">
    <property type="entry name" value="ARM-type_fold"/>
</dbReference>
<dbReference type="RefSeq" id="WP_243647191.1">
    <property type="nucleotide sequence ID" value="NZ_SLXK01000057.1"/>
</dbReference>
<dbReference type="InterPro" id="IPR011989">
    <property type="entry name" value="ARM-like"/>
</dbReference>
<protein>
    <submittedName>
        <fullName evidence="1">SEC-C motif-containing protein</fullName>
    </submittedName>
</protein>
<dbReference type="SUPFAM" id="SSF103642">
    <property type="entry name" value="Sec-C motif"/>
    <property type="match status" value="1"/>
</dbReference>
<dbReference type="Proteomes" id="UP000295416">
    <property type="component" value="Unassembled WGS sequence"/>
</dbReference>
<gene>
    <name evidence="1" type="ORF">EV207_1577</name>
</gene>
<proteinExistence type="predicted"/>
<accession>A0A4R2NF71</accession>
<name>A0A4R2NF71_9BACL</name>
<dbReference type="AlphaFoldDB" id="A0A4R2NF71"/>
<evidence type="ECO:0000313" key="2">
    <source>
        <dbReference type="Proteomes" id="UP000295416"/>
    </source>
</evidence>
<dbReference type="InterPro" id="IPR004027">
    <property type="entry name" value="SEC_C_motif"/>
</dbReference>
<dbReference type="SUPFAM" id="SSF48371">
    <property type="entry name" value="ARM repeat"/>
    <property type="match status" value="1"/>
</dbReference>
<dbReference type="EMBL" id="SLXK01000057">
    <property type="protein sequence ID" value="TCP19933.1"/>
    <property type="molecule type" value="Genomic_DNA"/>
</dbReference>
<dbReference type="PANTHER" id="PTHR33747:SF1">
    <property type="entry name" value="ADENYLATE CYCLASE-ASSOCIATED CAP C-TERMINAL DOMAIN-CONTAINING PROTEIN"/>
    <property type="match status" value="1"/>
</dbReference>
<dbReference type="Gene3D" id="1.25.10.10">
    <property type="entry name" value="Leucine-rich Repeat Variant"/>
    <property type="match status" value="1"/>
</dbReference>
<sequence>MIQPHEVKSFLLHEDGEVRLWAVKYFVKGNVPGENKLDIMPLILESVKKYPDQTEKNNIILSYAAKLPLATDSIEMIIANLTADKNYEMYYAIILSQADPRPVLPYLDDLRRLIPNGFIKIIQSRHDFTDKDTESLWEELINFGNDAAGKYINEFNYSYGKYLAWELAKRSDLPSEKILNVFHQDKEISIPGYTEIYLAMILGIRKEKKAVPTLLEWLAGDGDLECEVAVESLVKIGDIESVTIIKDRFINEDNEGFRTYASGMLGKIKHPKSEEALIDLLEEDWDDNTLVTYLADALCELVSVDGIPIVKKIVEERHYVPGILDLKESLYCTCMIVGIDIPEFNNARQSALLTPNQSYVRKGKIGRNDPCPCGSGKKYKKCCGR</sequence>
<organism evidence="1 2">
    <name type="scientific">Scopulibacillus darangshiensis</name>
    <dbReference type="NCBI Taxonomy" id="442528"/>
    <lineage>
        <taxon>Bacteria</taxon>
        <taxon>Bacillati</taxon>
        <taxon>Bacillota</taxon>
        <taxon>Bacilli</taxon>
        <taxon>Bacillales</taxon>
        <taxon>Sporolactobacillaceae</taxon>
        <taxon>Scopulibacillus</taxon>
    </lineage>
</organism>
<comment type="caution">
    <text evidence="1">The sequence shown here is derived from an EMBL/GenBank/DDBJ whole genome shotgun (WGS) entry which is preliminary data.</text>
</comment>
<evidence type="ECO:0000313" key="1">
    <source>
        <dbReference type="EMBL" id="TCP19933.1"/>
    </source>
</evidence>
<dbReference type="Pfam" id="PF02810">
    <property type="entry name" value="SEC-C"/>
    <property type="match status" value="1"/>
</dbReference>
<dbReference type="PANTHER" id="PTHR33747">
    <property type="entry name" value="UPF0225 PROTEIN SCO1677"/>
    <property type="match status" value="1"/>
</dbReference>
<dbReference type="Gene3D" id="3.10.450.50">
    <property type="match status" value="1"/>
</dbReference>